<dbReference type="Proteomes" id="UP000183162">
    <property type="component" value="Unassembled WGS sequence"/>
</dbReference>
<evidence type="ECO:0000313" key="5">
    <source>
        <dbReference type="Proteomes" id="UP000183162"/>
    </source>
</evidence>
<keyword evidence="1" id="KW-0812">Transmembrane</keyword>
<dbReference type="InterPro" id="IPR027065">
    <property type="entry name" value="Lon_Prtase"/>
</dbReference>
<dbReference type="InterPro" id="IPR036034">
    <property type="entry name" value="PDZ_sf"/>
</dbReference>
<evidence type="ECO:0000259" key="3">
    <source>
        <dbReference type="Pfam" id="PF13180"/>
    </source>
</evidence>
<dbReference type="AlphaFoldDB" id="A0A1G9JE12"/>
<dbReference type="Pfam" id="PF13180">
    <property type="entry name" value="PDZ_2"/>
    <property type="match status" value="1"/>
</dbReference>
<dbReference type="EMBL" id="FNGX01000001">
    <property type="protein sequence ID" value="SDL35621.1"/>
    <property type="molecule type" value="Genomic_DNA"/>
</dbReference>
<protein>
    <submittedName>
        <fullName evidence="4">PDZ domain-containing protein</fullName>
    </submittedName>
</protein>
<dbReference type="SUPFAM" id="SSF50156">
    <property type="entry name" value="PDZ domain-like"/>
    <property type="match status" value="1"/>
</dbReference>
<feature type="domain" description="Lon proteolytic" evidence="2">
    <location>
        <begin position="247"/>
        <end position="313"/>
    </location>
</feature>
<dbReference type="GO" id="GO:0004252">
    <property type="term" value="F:serine-type endopeptidase activity"/>
    <property type="evidence" value="ECO:0007669"/>
    <property type="project" value="InterPro"/>
</dbReference>
<evidence type="ECO:0000256" key="1">
    <source>
        <dbReference type="SAM" id="Phobius"/>
    </source>
</evidence>
<feature type="domain" description="PDZ" evidence="3">
    <location>
        <begin position="140"/>
        <end position="209"/>
    </location>
</feature>
<feature type="transmembrane region" description="Helical" evidence="1">
    <location>
        <begin position="21"/>
        <end position="46"/>
    </location>
</feature>
<evidence type="ECO:0000259" key="2">
    <source>
        <dbReference type="Pfam" id="PF05362"/>
    </source>
</evidence>
<dbReference type="NCBIfam" id="NF041438">
    <property type="entry name" value="SepM_fam_S16"/>
    <property type="match status" value="1"/>
</dbReference>
<evidence type="ECO:0000313" key="4">
    <source>
        <dbReference type="EMBL" id="SDL35621.1"/>
    </source>
</evidence>
<keyword evidence="1" id="KW-0472">Membrane</keyword>
<dbReference type="GO" id="GO:0005524">
    <property type="term" value="F:ATP binding"/>
    <property type="evidence" value="ECO:0007669"/>
    <property type="project" value="InterPro"/>
</dbReference>
<dbReference type="InterPro" id="IPR014721">
    <property type="entry name" value="Ribsml_uS5_D2-typ_fold_subgr"/>
</dbReference>
<dbReference type="SUPFAM" id="SSF54211">
    <property type="entry name" value="Ribosomal protein S5 domain 2-like"/>
    <property type="match status" value="1"/>
</dbReference>
<reference evidence="4 5" key="1">
    <citation type="submission" date="2016-10" db="EMBL/GenBank/DDBJ databases">
        <authorList>
            <person name="de Groot N.N."/>
        </authorList>
    </citation>
    <scope>NUCLEOTIDE SEQUENCE [LARGE SCALE GENOMIC DNA]</scope>
    <source>
        <strain evidence="4 5">Sb09</strain>
    </source>
</reference>
<keyword evidence="1" id="KW-1133">Transmembrane helix</keyword>
<organism evidence="4 5">
    <name type="scientific">Streptococcus equinus</name>
    <name type="common">Streptococcus bovis</name>
    <dbReference type="NCBI Taxonomy" id="1335"/>
    <lineage>
        <taxon>Bacteria</taxon>
        <taxon>Bacillati</taxon>
        <taxon>Bacillota</taxon>
        <taxon>Bacilli</taxon>
        <taxon>Lactobacillales</taxon>
        <taxon>Streptococcaceae</taxon>
        <taxon>Streptococcus</taxon>
    </lineage>
</organism>
<name>A0A1G9JE12_STREI</name>
<dbReference type="Pfam" id="PF05362">
    <property type="entry name" value="Lon_C"/>
    <property type="match status" value="1"/>
</dbReference>
<sequence>MTILNAFKGILKKIGRILYRLKWWILGIVGTAFIIFSLFCPLGYYVEMPGGAYDVRSVLTVNKKADKEDGSYNFVAVGVSQATLAQLVYAWLTPHTEITTEAATTGGYSNADYMRINQYYMETSQNTATYQALTLAGKNVSLDYEGVYVLNVDKHSTFKGLLHLADTVTGVNGKTFNSSAELMAYVADLDLGSDVTVQETSNGKSKEVSGKIIELPNGKNGIGIGLVDHTEVSSDVDVDFETSGFGGPSAGLMFTLDIYDQVNNEDLRKGRKIAGTGTINSDGSVGDIGGAGLKVVSAAKAGADVFFVPNNPVDEETKKENPDAKTNYQEAKEAAKDLDTDMKIVPVTTVQEAIDYLRSTD</sequence>
<dbReference type="RefSeq" id="WP_074566364.1">
    <property type="nucleotide sequence ID" value="NZ_FNGX01000001.1"/>
</dbReference>
<dbReference type="GO" id="GO:0004176">
    <property type="term" value="F:ATP-dependent peptidase activity"/>
    <property type="evidence" value="ECO:0007669"/>
    <property type="project" value="InterPro"/>
</dbReference>
<accession>A0A1G9JE12</accession>
<dbReference type="GO" id="GO:0030163">
    <property type="term" value="P:protein catabolic process"/>
    <property type="evidence" value="ECO:0007669"/>
    <property type="project" value="InterPro"/>
</dbReference>
<dbReference type="InterPro" id="IPR001478">
    <property type="entry name" value="PDZ"/>
</dbReference>
<proteinExistence type="predicted"/>
<dbReference type="InterPro" id="IPR008269">
    <property type="entry name" value="Lon_proteolytic"/>
</dbReference>
<dbReference type="GO" id="GO:0006508">
    <property type="term" value="P:proteolysis"/>
    <property type="evidence" value="ECO:0007669"/>
    <property type="project" value="InterPro"/>
</dbReference>
<dbReference type="OrthoDB" id="2356897at2"/>
<dbReference type="Gene3D" id="3.30.230.10">
    <property type="match status" value="1"/>
</dbReference>
<dbReference type="PANTHER" id="PTHR10046">
    <property type="entry name" value="ATP DEPENDENT LON PROTEASE FAMILY MEMBER"/>
    <property type="match status" value="1"/>
</dbReference>
<dbReference type="InterPro" id="IPR020568">
    <property type="entry name" value="Ribosomal_Su5_D2-typ_SF"/>
</dbReference>
<gene>
    <name evidence="4" type="ORF">SAMN05216400_0566</name>
</gene>